<protein>
    <submittedName>
        <fullName evidence="3">Uncharacterized protein</fullName>
    </submittedName>
</protein>
<evidence type="ECO:0000256" key="1">
    <source>
        <dbReference type="SAM" id="MobiDB-lite"/>
    </source>
</evidence>
<feature type="transmembrane region" description="Helical" evidence="2">
    <location>
        <begin position="22"/>
        <end position="42"/>
    </location>
</feature>
<evidence type="ECO:0000313" key="3">
    <source>
        <dbReference type="EMBL" id="KAG9324237.1"/>
    </source>
</evidence>
<comment type="caution">
    <text evidence="3">The sequence shown here is derived from an EMBL/GenBank/DDBJ whole genome shotgun (WGS) entry which is preliminary data.</text>
</comment>
<dbReference type="AlphaFoldDB" id="A0A9P8A8G7"/>
<sequence length="771" mass="81319">MSLTDMLPTFAHLQKDDSKVPLLPYATGCFLASILLTISGIAETHPHALTLATYLIQCGWLLLHIQGALLVQQYGNHSQCMTLFKVWLVAVQMLDVHRRFLDSALASSPSLFDDGTSSGSQSAHGSIMEAPGESAGHRQGYVMGGTTLNLIRTYYLRMLCSAIPTACRLSFTSASSLSANPHLLYQSVDMHTGVGSRGDGAVSTTPSTASSGATGMREMEYLVLFEILAGLGVSSVMCLVWLAMALNQGAAGSTSPSVRGLSATLHRSCKTAKATTMAMDTALVNSWYEVKPSKHHLHHGRHPHRQSASPTLALSSRDHLSPSPSSLHMHHDSYCRSLLDPHPRNSLDWLKCLMQTSPHPAATASGKDQGRSRQLRKKSLRTMLGTHVDFGLAGEAVSRRTESHGTGHCSLEVEEVAATSSIMMSSGACCGQSYRLQQPATLSATSSSCFVLRGGDHAGPAPRGEGLTSHAASTSPCNSASSTAAWTAAARPSPIVSASMAASVVVAVAAHSASETETGPANPLVGEQPTAPAQSGHHKSESGPGTRNGSARSSMAAPSASSNSQRPVSATTAVSPSSSPSCTPPHVHAHTNTGGTLTNTHTDSDHATSIKTNAEGASAPTPSPIDANATSTSISTATSTSTSTSTSSLPSSSHHSVLILLSSSAFIHSALEMTQKGLSRSKDATTAFLYRTFSPTYRICRLYVDSWNNGTQRRGLERIKTSVVRGDAFTLVRNTTTQMQDVWRRVMVAYSVKAANARAKVMEKKMEVTTD</sequence>
<organism evidence="3 4">
    <name type="scientific">Mortierella alpina</name>
    <name type="common">Oleaginous fungus</name>
    <name type="synonym">Mortierella renispora</name>
    <dbReference type="NCBI Taxonomy" id="64518"/>
    <lineage>
        <taxon>Eukaryota</taxon>
        <taxon>Fungi</taxon>
        <taxon>Fungi incertae sedis</taxon>
        <taxon>Mucoromycota</taxon>
        <taxon>Mortierellomycotina</taxon>
        <taxon>Mortierellomycetes</taxon>
        <taxon>Mortierellales</taxon>
        <taxon>Mortierellaceae</taxon>
        <taxon>Mortierella</taxon>
    </lineage>
</organism>
<feature type="compositionally biased region" description="Low complexity" evidence="1">
    <location>
        <begin position="629"/>
        <end position="652"/>
    </location>
</feature>
<feature type="region of interest" description="Disordered" evidence="1">
    <location>
        <begin position="515"/>
        <end position="652"/>
    </location>
</feature>
<reference evidence="3" key="1">
    <citation type="submission" date="2021-07" db="EMBL/GenBank/DDBJ databases">
        <title>Draft genome of Mortierella alpina, strain LL118, isolated from an aspen leaf litter sample.</title>
        <authorList>
            <person name="Yang S."/>
            <person name="Vinatzer B.A."/>
        </authorList>
    </citation>
    <scope>NUCLEOTIDE SEQUENCE</scope>
    <source>
        <strain evidence="3">LL118</strain>
    </source>
</reference>
<keyword evidence="2" id="KW-0472">Membrane</keyword>
<keyword evidence="2" id="KW-0812">Transmembrane</keyword>
<keyword evidence="2" id="KW-1133">Transmembrane helix</keyword>
<feature type="region of interest" description="Disordered" evidence="1">
    <location>
        <begin position="112"/>
        <end position="133"/>
    </location>
</feature>
<evidence type="ECO:0000313" key="4">
    <source>
        <dbReference type="Proteomes" id="UP000717515"/>
    </source>
</evidence>
<feature type="compositionally biased region" description="Low complexity" evidence="1">
    <location>
        <begin position="550"/>
        <end position="601"/>
    </location>
</feature>
<gene>
    <name evidence="3" type="ORF">KVV02_002184</name>
</gene>
<proteinExistence type="predicted"/>
<dbReference type="EMBL" id="JAIFTL010000073">
    <property type="protein sequence ID" value="KAG9324237.1"/>
    <property type="molecule type" value="Genomic_DNA"/>
</dbReference>
<evidence type="ECO:0000256" key="2">
    <source>
        <dbReference type="SAM" id="Phobius"/>
    </source>
</evidence>
<feature type="region of interest" description="Disordered" evidence="1">
    <location>
        <begin position="294"/>
        <end position="326"/>
    </location>
</feature>
<feature type="region of interest" description="Disordered" evidence="1">
    <location>
        <begin position="460"/>
        <end position="479"/>
    </location>
</feature>
<dbReference type="Proteomes" id="UP000717515">
    <property type="component" value="Unassembled WGS sequence"/>
</dbReference>
<accession>A0A9P8A8G7</accession>
<name>A0A9P8A8G7_MORAP</name>
<feature type="compositionally biased region" description="Polar residues" evidence="1">
    <location>
        <begin position="112"/>
        <end position="124"/>
    </location>
</feature>
<feature type="transmembrane region" description="Helical" evidence="2">
    <location>
        <begin position="221"/>
        <end position="244"/>
    </location>
</feature>
<feature type="compositionally biased region" description="Basic residues" evidence="1">
    <location>
        <begin position="294"/>
        <end position="305"/>
    </location>
</feature>